<protein>
    <recommendedName>
        <fullName evidence="7">Beta-galactosidase</fullName>
    </recommendedName>
</protein>
<dbReference type="InterPro" id="IPR017853">
    <property type="entry name" value="GH"/>
</dbReference>
<evidence type="ECO:0000256" key="2">
    <source>
        <dbReference type="ARBA" id="ARBA00022801"/>
    </source>
</evidence>
<evidence type="ECO:0000256" key="1">
    <source>
        <dbReference type="ARBA" id="ARBA00010838"/>
    </source>
</evidence>
<proteinExistence type="inferred from homology"/>
<organism evidence="5 6">
    <name type="scientific">Treponema maltophilum ATCC 51939</name>
    <dbReference type="NCBI Taxonomy" id="1125699"/>
    <lineage>
        <taxon>Bacteria</taxon>
        <taxon>Pseudomonadati</taxon>
        <taxon>Spirochaetota</taxon>
        <taxon>Spirochaetia</taxon>
        <taxon>Spirochaetales</taxon>
        <taxon>Treponemataceae</taxon>
        <taxon>Treponema</taxon>
    </lineage>
</organism>
<dbReference type="Gene3D" id="3.20.20.80">
    <property type="entry name" value="Glycosidases"/>
    <property type="match status" value="1"/>
</dbReference>
<evidence type="ECO:0000313" key="5">
    <source>
        <dbReference type="EMBL" id="EPF31500.1"/>
    </source>
</evidence>
<dbReference type="GO" id="GO:0008422">
    <property type="term" value="F:beta-glucosidase activity"/>
    <property type="evidence" value="ECO:0007669"/>
    <property type="project" value="TreeGrafter"/>
</dbReference>
<comment type="caution">
    <text evidence="5">The sequence shown here is derived from an EMBL/GenBank/DDBJ whole genome shotgun (WGS) entry which is preliminary data.</text>
</comment>
<dbReference type="RefSeq" id="WP_016526109.1">
    <property type="nucleotide sequence ID" value="NZ_KE332518.1"/>
</dbReference>
<comment type="similarity">
    <text evidence="1 4">Belongs to the glycosyl hydrolase 1 family.</text>
</comment>
<evidence type="ECO:0008006" key="7">
    <source>
        <dbReference type="Google" id="ProtNLM"/>
    </source>
</evidence>
<sequence>MHFKLPENLLLGTATAATQIEGGDTNNSWYDWALAPGHIADGTNPLRADDHYNRVDEDIALMKSLNLQIYRFGVEWSRIEPERGQFNSEAIGHYRDELKKLRDNGIQPLVTLHHFTNPRWFENTGAFENPESPELFSNFVRYTVEGLADLADEWITINEPNVYAVNGYFFGIWPPGKKNDLKALSAVYTNLAVSHIAAYRDIHRIREQKGFAPDATRVGFANHLRVFTPRCKWNPVHRLSAAFMRRAFQDSLTQASMTGKASWPVKKMPASVNGTPIGCGRFYDFIGINYYSRDAVSAGKNGVFPSVPHNDLGWEIYPEGLRLLSESMSRRYKAPIYITENGTCDARDAFRSRFIYDHLKVVCESGLPIERYYHWSLMDNFEWAEGESGKFGLIAVDYETQKRTVHSSGEFYARIIQNRGVTDDMYKTFVESTRYPQ</sequence>
<dbReference type="SUPFAM" id="SSF51445">
    <property type="entry name" value="(Trans)glycosidases"/>
    <property type="match status" value="1"/>
</dbReference>
<evidence type="ECO:0000256" key="3">
    <source>
        <dbReference type="ARBA" id="ARBA00023295"/>
    </source>
</evidence>
<keyword evidence="6" id="KW-1185">Reference proteome</keyword>
<dbReference type="EMBL" id="ATFF01000006">
    <property type="protein sequence ID" value="EPF31500.1"/>
    <property type="molecule type" value="Genomic_DNA"/>
</dbReference>
<dbReference type="eggNOG" id="COG2723">
    <property type="taxonomic scope" value="Bacteria"/>
</dbReference>
<dbReference type="PATRIC" id="fig|1125699.3.peg.1866"/>
<dbReference type="HOGENOM" id="CLU_001859_1_3_12"/>
<evidence type="ECO:0000313" key="6">
    <source>
        <dbReference type="Proteomes" id="UP000014541"/>
    </source>
</evidence>
<keyword evidence="2" id="KW-0378">Hydrolase</keyword>
<dbReference type="AlphaFoldDB" id="S3K1V5"/>
<evidence type="ECO:0000256" key="4">
    <source>
        <dbReference type="RuleBase" id="RU003690"/>
    </source>
</evidence>
<dbReference type="PANTHER" id="PTHR10353">
    <property type="entry name" value="GLYCOSYL HYDROLASE"/>
    <property type="match status" value="1"/>
</dbReference>
<gene>
    <name evidence="5" type="ORF">HMPREF9194_01847</name>
</gene>
<dbReference type="Proteomes" id="UP000014541">
    <property type="component" value="Unassembled WGS sequence"/>
</dbReference>
<dbReference type="InterPro" id="IPR001360">
    <property type="entry name" value="Glyco_hydro_1"/>
</dbReference>
<dbReference type="PANTHER" id="PTHR10353:SF209">
    <property type="entry name" value="GALACTOLIPID GALACTOSYLTRANSFERASE SFR2, CHLOROPLASTIC"/>
    <property type="match status" value="1"/>
</dbReference>
<dbReference type="Pfam" id="PF00232">
    <property type="entry name" value="Glyco_hydro_1"/>
    <property type="match status" value="1"/>
</dbReference>
<dbReference type="STRING" id="1125699.HMPREF9194_01847"/>
<dbReference type="PRINTS" id="PR00131">
    <property type="entry name" value="GLHYDRLASE1"/>
</dbReference>
<name>S3K1V5_TREMA</name>
<reference evidence="5 6" key="1">
    <citation type="submission" date="2013-04" db="EMBL/GenBank/DDBJ databases">
        <title>The Genome Sequence of Treponema maltophilum ATCC 51939.</title>
        <authorList>
            <consortium name="The Broad Institute Genomics Platform"/>
            <person name="Earl A."/>
            <person name="Ward D."/>
            <person name="Feldgarden M."/>
            <person name="Gevers D."/>
            <person name="Leonetti C."/>
            <person name="Blanton J.M."/>
            <person name="Dewhirst F.E."/>
            <person name="Izard J."/>
            <person name="Walker B."/>
            <person name="Young S."/>
            <person name="Zeng Q."/>
            <person name="Gargeya S."/>
            <person name="Fitzgerald M."/>
            <person name="Haas B."/>
            <person name="Abouelleil A."/>
            <person name="Allen A.W."/>
            <person name="Alvarado L."/>
            <person name="Arachchi H.M."/>
            <person name="Berlin A.M."/>
            <person name="Chapman S.B."/>
            <person name="Gainer-Dewar J."/>
            <person name="Goldberg J."/>
            <person name="Griggs A."/>
            <person name="Gujja S."/>
            <person name="Hansen M."/>
            <person name="Howarth C."/>
            <person name="Imamovic A."/>
            <person name="Ireland A."/>
            <person name="Larimer J."/>
            <person name="McCowan C."/>
            <person name="Murphy C."/>
            <person name="Pearson M."/>
            <person name="Poon T.W."/>
            <person name="Priest M."/>
            <person name="Roberts A."/>
            <person name="Saif S."/>
            <person name="Shea T."/>
            <person name="Sisk P."/>
            <person name="Sykes S."/>
            <person name="Wortman J."/>
            <person name="Nusbaum C."/>
            <person name="Birren B."/>
        </authorList>
    </citation>
    <scope>NUCLEOTIDE SEQUENCE [LARGE SCALE GENOMIC DNA]</scope>
    <source>
        <strain evidence="5 6">ATCC 51939</strain>
    </source>
</reference>
<dbReference type="OrthoDB" id="9765195at2"/>
<dbReference type="GO" id="GO:0005975">
    <property type="term" value="P:carbohydrate metabolic process"/>
    <property type="evidence" value="ECO:0007669"/>
    <property type="project" value="InterPro"/>
</dbReference>
<accession>S3K1V5</accession>
<keyword evidence="3" id="KW-0326">Glycosidase</keyword>